<protein>
    <submittedName>
        <fullName evidence="7">Omega amino acid--pyruvate aminotransferase</fullName>
    </submittedName>
</protein>
<dbReference type="GO" id="GO:0004015">
    <property type="term" value="F:adenosylmethionine-8-amino-7-oxononanoate transaminase activity"/>
    <property type="evidence" value="ECO:0007669"/>
    <property type="project" value="TreeGrafter"/>
</dbReference>
<dbReference type="Pfam" id="PF00202">
    <property type="entry name" value="Aminotran_3"/>
    <property type="match status" value="1"/>
</dbReference>
<dbReference type="InterPro" id="IPR015421">
    <property type="entry name" value="PyrdxlP-dep_Trfase_major"/>
</dbReference>
<dbReference type="STRING" id="706570.PT85_16850"/>
<evidence type="ECO:0000256" key="3">
    <source>
        <dbReference type="ARBA" id="ARBA00022576"/>
    </source>
</evidence>
<accession>A0A0B3BLG0</accession>
<proteinExistence type="inferred from homology"/>
<dbReference type="InterPro" id="IPR005814">
    <property type="entry name" value="Aminotrans_3"/>
</dbReference>
<keyword evidence="8" id="KW-1185">Reference proteome</keyword>
<evidence type="ECO:0000256" key="5">
    <source>
        <dbReference type="ARBA" id="ARBA00022898"/>
    </source>
</evidence>
<comment type="caution">
    <text evidence="7">The sequence shown here is derived from an EMBL/GenBank/DDBJ whole genome shotgun (WGS) entry which is preliminary data.</text>
</comment>
<dbReference type="OrthoDB" id="9801052at2"/>
<keyword evidence="3 7" id="KW-0032">Aminotransferase</keyword>
<dbReference type="PROSITE" id="PS00600">
    <property type="entry name" value="AA_TRANSFER_CLASS_3"/>
    <property type="match status" value="1"/>
</dbReference>
<dbReference type="Proteomes" id="UP000030980">
    <property type="component" value="Unassembled WGS sequence"/>
</dbReference>
<evidence type="ECO:0000256" key="2">
    <source>
        <dbReference type="ARBA" id="ARBA00008954"/>
    </source>
</evidence>
<evidence type="ECO:0000256" key="6">
    <source>
        <dbReference type="RuleBase" id="RU003560"/>
    </source>
</evidence>
<evidence type="ECO:0000256" key="4">
    <source>
        <dbReference type="ARBA" id="ARBA00022679"/>
    </source>
</evidence>
<evidence type="ECO:0000256" key="1">
    <source>
        <dbReference type="ARBA" id="ARBA00001933"/>
    </source>
</evidence>
<gene>
    <name evidence="7" type="ORF">PT85_16850</name>
</gene>
<dbReference type="FunFam" id="3.40.640.10:FF:000014">
    <property type="entry name" value="Adenosylmethionine-8-amino-7-oxononanoate aminotransferase, probable"/>
    <property type="match status" value="1"/>
</dbReference>
<organism evidence="7 8">
    <name type="scientific">Pseudomonas flexibilis</name>
    <dbReference type="NCBI Taxonomy" id="706570"/>
    <lineage>
        <taxon>Bacteria</taxon>
        <taxon>Pseudomonadati</taxon>
        <taxon>Pseudomonadota</taxon>
        <taxon>Gammaproteobacteria</taxon>
        <taxon>Pseudomonadales</taxon>
        <taxon>Pseudomonadaceae</taxon>
        <taxon>Pseudomonas</taxon>
    </lineage>
</organism>
<reference evidence="7 8" key="1">
    <citation type="submission" date="2014-11" db="EMBL/GenBank/DDBJ databases">
        <title>Genome sequence of Pseudomonas tuomuerensis JCM 14085.</title>
        <authorList>
            <person name="Shin S.-K."/>
            <person name="Yi H."/>
        </authorList>
    </citation>
    <scope>NUCLEOTIDE SEQUENCE [LARGE SCALE GENOMIC DNA]</scope>
    <source>
        <strain evidence="7 8">JCM 14085</strain>
    </source>
</reference>
<dbReference type="AlphaFoldDB" id="A0A0B3BLG0"/>
<keyword evidence="4 7" id="KW-0808">Transferase</keyword>
<dbReference type="PANTHER" id="PTHR42684:SF1">
    <property type="entry name" value="BETA-ALANINE--PYRUVATE AMINOTRANSFERASE"/>
    <property type="match status" value="1"/>
</dbReference>
<dbReference type="GO" id="GO:0009102">
    <property type="term" value="P:biotin biosynthetic process"/>
    <property type="evidence" value="ECO:0007669"/>
    <property type="project" value="TreeGrafter"/>
</dbReference>
<comment type="similarity">
    <text evidence="2 6">Belongs to the class-III pyridoxal-phosphate-dependent aminotransferase family.</text>
</comment>
<dbReference type="Gene3D" id="3.40.640.10">
    <property type="entry name" value="Type I PLP-dependent aspartate aminotransferase-like (Major domain)"/>
    <property type="match status" value="1"/>
</dbReference>
<name>A0A0B3BLG0_9PSED</name>
<evidence type="ECO:0000313" key="8">
    <source>
        <dbReference type="Proteomes" id="UP000030980"/>
    </source>
</evidence>
<comment type="cofactor">
    <cofactor evidence="1">
        <name>pyridoxal 5'-phosphate</name>
        <dbReference type="ChEBI" id="CHEBI:597326"/>
    </cofactor>
</comment>
<dbReference type="GO" id="GO:0030170">
    <property type="term" value="F:pyridoxal phosphate binding"/>
    <property type="evidence" value="ECO:0007669"/>
    <property type="project" value="InterPro"/>
</dbReference>
<dbReference type="SUPFAM" id="SSF53383">
    <property type="entry name" value="PLP-dependent transferases"/>
    <property type="match status" value="1"/>
</dbReference>
<dbReference type="InterPro" id="IPR015422">
    <property type="entry name" value="PyrdxlP-dep_Trfase_small"/>
</dbReference>
<evidence type="ECO:0000313" key="7">
    <source>
        <dbReference type="EMBL" id="KHO63460.1"/>
    </source>
</evidence>
<keyword evidence="7" id="KW-0670">Pyruvate</keyword>
<sequence length="448" mass="48466">MNLHQSVTAPVASQLKLDAHWMPFTANRQFHQDPRLIVGASGSWLTDSEGRQVYDSLSGLWTCGAGHCRAQIQAAVAHQLGTLDYSPGFQFAHPLSFQLAERIAERLPDPLNHVFFTNSGSECADTAVKMARAYWRLKGRPSKTRLIGRARGYHGVNIAGTSLGGIGGNRKMFGQLLEADHLPHTLQPHLAFTRGMAGSGGVELANELLKLIELHDASNIAAVIVEPMSGSAGVLVPPTGYLQRLREICDQHDILLIFDEVITGFGRLGTYSGAQYFGVTPDLMNLAKQLTNGAVPLGAVVASEEVYRTFMEQVLPQHAVEFAHGYTYSAHPVSCAAGLATLDLLAGENLVQQAAELAPHFEQVLHGVRGARHVVDIRNCGLAGAIQLAARDGDAIVRPFEAGMRLWRAGFYVRFGGDTLQFGPTFNARPTDLDRLFDAVGETLNGLD</sequence>
<dbReference type="PANTHER" id="PTHR42684">
    <property type="entry name" value="ADENOSYLMETHIONINE-8-AMINO-7-OXONONANOATE AMINOTRANSFERASE"/>
    <property type="match status" value="1"/>
</dbReference>
<dbReference type="InterPro" id="IPR015424">
    <property type="entry name" value="PyrdxlP-dep_Trfase"/>
</dbReference>
<dbReference type="InterPro" id="IPR049704">
    <property type="entry name" value="Aminotrans_3_PPA_site"/>
</dbReference>
<dbReference type="RefSeq" id="WP_039607302.1">
    <property type="nucleotide sequence ID" value="NZ_FMUP01000009.1"/>
</dbReference>
<keyword evidence="5 6" id="KW-0663">Pyridoxal phosphate</keyword>
<dbReference type="EMBL" id="JTAK01000011">
    <property type="protein sequence ID" value="KHO63460.1"/>
    <property type="molecule type" value="Genomic_DNA"/>
</dbReference>
<dbReference type="CDD" id="cd00610">
    <property type="entry name" value="OAT_like"/>
    <property type="match status" value="1"/>
</dbReference>
<dbReference type="Gene3D" id="3.90.1150.10">
    <property type="entry name" value="Aspartate Aminotransferase, domain 1"/>
    <property type="match status" value="1"/>
</dbReference>